<dbReference type="GO" id="GO:0003677">
    <property type="term" value="F:DNA binding"/>
    <property type="evidence" value="ECO:0007669"/>
    <property type="project" value="InterPro"/>
</dbReference>
<dbReference type="InterPro" id="IPR037496">
    <property type="entry name" value="BEND6-like"/>
</dbReference>
<comment type="subcellular location">
    <subcellularLocation>
        <location evidence="1">Nucleus</location>
    </subcellularLocation>
</comment>
<evidence type="ECO:0000256" key="1">
    <source>
        <dbReference type="ARBA" id="ARBA00004123"/>
    </source>
</evidence>
<gene>
    <name evidence="8" type="ORF">PMACD_LOCUS3995</name>
</gene>
<dbReference type="Proteomes" id="UP000663880">
    <property type="component" value="Unassembled WGS sequence"/>
</dbReference>
<accession>A0A821PQ07</accession>
<evidence type="ECO:0000256" key="2">
    <source>
        <dbReference type="ARBA" id="ARBA00022491"/>
    </source>
</evidence>
<evidence type="ECO:0000256" key="3">
    <source>
        <dbReference type="ARBA" id="ARBA00023015"/>
    </source>
</evidence>
<dbReference type="GO" id="GO:0003714">
    <property type="term" value="F:transcription corepressor activity"/>
    <property type="evidence" value="ECO:0007669"/>
    <property type="project" value="InterPro"/>
</dbReference>
<evidence type="ECO:0000256" key="6">
    <source>
        <dbReference type="SAM" id="MobiDB-lite"/>
    </source>
</evidence>
<dbReference type="Pfam" id="PF10523">
    <property type="entry name" value="BEN"/>
    <property type="match status" value="1"/>
</dbReference>
<keyword evidence="5" id="KW-0539">Nucleus</keyword>
<organism evidence="8 9">
    <name type="scientific">Pieris macdunnoughi</name>
    <dbReference type="NCBI Taxonomy" id="345717"/>
    <lineage>
        <taxon>Eukaryota</taxon>
        <taxon>Metazoa</taxon>
        <taxon>Ecdysozoa</taxon>
        <taxon>Arthropoda</taxon>
        <taxon>Hexapoda</taxon>
        <taxon>Insecta</taxon>
        <taxon>Pterygota</taxon>
        <taxon>Neoptera</taxon>
        <taxon>Endopterygota</taxon>
        <taxon>Lepidoptera</taxon>
        <taxon>Glossata</taxon>
        <taxon>Ditrysia</taxon>
        <taxon>Papilionoidea</taxon>
        <taxon>Pieridae</taxon>
        <taxon>Pierinae</taxon>
        <taxon>Pieris</taxon>
    </lineage>
</organism>
<dbReference type="EMBL" id="CAJOBZ010000007">
    <property type="protein sequence ID" value="CAF4810329.1"/>
    <property type="molecule type" value="Genomic_DNA"/>
</dbReference>
<keyword evidence="2" id="KW-0678">Repressor</keyword>
<evidence type="ECO:0000313" key="9">
    <source>
        <dbReference type="Proteomes" id="UP000663880"/>
    </source>
</evidence>
<dbReference type="SMART" id="SM01025">
    <property type="entry name" value="BEN"/>
    <property type="match status" value="1"/>
</dbReference>
<feature type="domain" description="BEN" evidence="7">
    <location>
        <begin position="149"/>
        <end position="245"/>
    </location>
</feature>
<feature type="compositionally biased region" description="Basic residues" evidence="6">
    <location>
        <begin position="124"/>
        <end position="140"/>
    </location>
</feature>
<keyword evidence="3" id="KW-0805">Transcription regulation</keyword>
<comment type="caution">
    <text evidence="8">The sequence shown here is derived from an EMBL/GenBank/DDBJ whole genome shotgun (WGS) entry which is preliminary data.</text>
</comment>
<dbReference type="OrthoDB" id="8186171at2759"/>
<reference evidence="8" key="1">
    <citation type="submission" date="2021-02" db="EMBL/GenBank/DDBJ databases">
        <authorList>
            <person name="Steward A R."/>
        </authorList>
    </citation>
    <scope>NUCLEOTIDE SEQUENCE</scope>
</reference>
<keyword evidence="4" id="KW-0804">Transcription</keyword>
<evidence type="ECO:0000313" key="8">
    <source>
        <dbReference type="EMBL" id="CAF4810329.1"/>
    </source>
</evidence>
<evidence type="ECO:0000256" key="4">
    <source>
        <dbReference type="ARBA" id="ARBA00023163"/>
    </source>
</evidence>
<name>A0A821PQ07_9NEOP</name>
<proteinExistence type="predicted"/>
<dbReference type="GO" id="GO:0045746">
    <property type="term" value="P:negative regulation of Notch signaling pathway"/>
    <property type="evidence" value="ECO:0007669"/>
    <property type="project" value="InterPro"/>
</dbReference>
<dbReference type="Gene3D" id="1.10.10.2590">
    <property type="entry name" value="BEN domain"/>
    <property type="match status" value="1"/>
</dbReference>
<dbReference type="PANTHER" id="PTHR35346:SF1">
    <property type="entry name" value="BEN DOMAIN-CONTAINING PROTEIN 6"/>
    <property type="match status" value="1"/>
</dbReference>
<feature type="region of interest" description="Disordered" evidence="6">
    <location>
        <begin position="110"/>
        <end position="140"/>
    </location>
</feature>
<sequence length="258" mass="28438">MSLITKEIATVQALLKLQGSKIPFPPSEIDIADILAAEALLNLRATDNPVPSENSDNQIINVQSVNIPNQTDVIPGGKSESLSHRSPLTEIQIMSTPVKTEMPNIEDNEELEMSTGPSPVVASKGRRSTTGRRTKRCRKARTSTPVLLGEGYAMVPKGVLANIKWESYKNATRKLLIAVFPREVLATHSMSGKRSPAFPNKPAKAKLDPNVISDIIKTVMARCGVAENIVRMTITTKCADESKMMRYRQRQEEEDDEE</sequence>
<dbReference type="PROSITE" id="PS51457">
    <property type="entry name" value="BEN"/>
    <property type="match status" value="1"/>
</dbReference>
<dbReference type="InterPro" id="IPR018379">
    <property type="entry name" value="BEN_domain"/>
</dbReference>
<dbReference type="PANTHER" id="PTHR35346">
    <property type="entry name" value="BEN DOMAIN-CONTAINING PROTEIN 6"/>
    <property type="match status" value="1"/>
</dbReference>
<dbReference type="GO" id="GO:0005634">
    <property type="term" value="C:nucleus"/>
    <property type="evidence" value="ECO:0007669"/>
    <property type="project" value="UniProtKB-SubCell"/>
</dbReference>
<dbReference type="GO" id="GO:0045666">
    <property type="term" value="P:positive regulation of neuron differentiation"/>
    <property type="evidence" value="ECO:0007669"/>
    <property type="project" value="InterPro"/>
</dbReference>
<dbReference type="AlphaFoldDB" id="A0A821PQ07"/>
<evidence type="ECO:0000256" key="5">
    <source>
        <dbReference type="ARBA" id="ARBA00023242"/>
    </source>
</evidence>
<keyword evidence="9" id="KW-1185">Reference proteome</keyword>
<evidence type="ECO:0000259" key="7">
    <source>
        <dbReference type="PROSITE" id="PS51457"/>
    </source>
</evidence>
<protein>
    <recommendedName>
        <fullName evidence="7">BEN domain-containing protein</fullName>
    </recommendedName>
</protein>